<comment type="caution">
    <text evidence="3">The sequence shown here is derived from an EMBL/GenBank/DDBJ whole genome shotgun (WGS) entry which is preliminary data.</text>
</comment>
<protein>
    <recommendedName>
        <fullName evidence="5">Peptidase S1 domain-containing protein</fullName>
    </recommendedName>
</protein>
<gene>
    <name evidence="3" type="ORF">JZY06_07690</name>
</gene>
<feature type="compositionally biased region" description="Basic and acidic residues" evidence="1">
    <location>
        <begin position="109"/>
        <end position="120"/>
    </location>
</feature>
<dbReference type="Proteomes" id="UP000664332">
    <property type="component" value="Unassembled WGS sequence"/>
</dbReference>
<evidence type="ECO:0000256" key="1">
    <source>
        <dbReference type="SAM" id="MobiDB-lite"/>
    </source>
</evidence>
<organism evidence="3 4">
    <name type="scientific">Corynebacterium mendelii</name>
    <dbReference type="NCBI Taxonomy" id="2765362"/>
    <lineage>
        <taxon>Bacteria</taxon>
        <taxon>Bacillati</taxon>
        <taxon>Actinomycetota</taxon>
        <taxon>Actinomycetes</taxon>
        <taxon>Mycobacteriales</taxon>
        <taxon>Corynebacteriaceae</taxon>
        <taxon>Corynebacterium</taxon>
    </lineage>
</organism>
<reference evidence="3" key="1">
    <citation type="submission" date="2021-03" db="EMBL/GenBank/DDBJ databases">
        <authorList>
            <person name="Sun Q."/>
        </authorList>
    </citation>
    <scope>NUCLEOTIDE SEQUENCE</scope>
    <source>
        <strain evidence="3">CCM 8862</strain>
    </source>
</reference>
<feature type="region of interest" description="Disordered" evidence="1">
    <location>
        <begin position="26"/>
        <end position="120"/>
    </location>
</feature>
<evidence type="ECO:0008006" key="5">
    <source>
        <dbReference type="Google" id="ProtNLM"/>
    </source>
</evidence>
<proteinExistence type="predicted"/>
<dbReference type="EMBL" id="JAFLEQ010000014">
    <property type="protein sequence ID" value="MBN9644492.1"/>
    <property type="molecule type" value="Genomic_DNA"/>
</dbReference>
<evidence type="ECO:0000313" key="3">
    <source>
        <dbReference type="EMBL" id="MBN9644492.1"/>
    </source>
</evidence>
<dbReference type="InterPro" id="IPR009003">
    <property type="entry name" value="Peptidase_S1_PA"/>
</dbReference>
<feature type="chain" id="PRO_5039387964" description="Peptidase S1 domain-containing protein" evidence="2">
    <location>
        <begin position="24"/>
        <end position="320"/>
    </location>
</feature>
<dbReference type="RefSeq" id="WP_207278979.1">
    <property type="nucleotide sequence ID" value="NZ_JAFLEQ010000014.1"/>
</dbReference>
<evidence type="ECO:0000256" key="2">
    <source>
        <dbReference type="SAM" id="SignalP"/>
    </source>
</evidence>
<sequence length="320" mass="34527">MESTSIIRAGMLAVTAAATLLVAGCSGSGDSDGTRVIVTLNSSPDGAPGGHGNQPTGPARVTTTAQPYVPDNQPPPPPAAPQSMSATTSALPQVPQAEKPDSPTHQPKPSRERRERYHNSSDWEWLTKTDRVVPGVRVYNVDGKTSCSAGWFAHKGERKIMVTAGHCGSVGDRVVFVNKQGEKFLLGRYVVSDNTMGKIDIGLVDVTDSQAPWYSSPPLKEKVTRLWGFDELQKADPMVCRLGFRTGMTCGDLAEITNRQTFSAYAPGDRGDSGGPVFAFVDKVLYPVGVTSYRNDYRPDQGWFQGLKTILDTYGLQLYG</sequence>
<keyword evidence="2" id="KW-0732">Signal</keyword>
<dbReference type="AlphaFoldDB" id="A0A939E2Z4"/>
<feature type="signal peptide" evidence="2">
    <location>
        <begin position="1"/>
        <end position="23"/>
    </location>
</feature>
<dbReference type="SUPFAM" id="SSF50494">
    <property type="entry name" value="Trypsin-like serine proteases"/>
    <property type="match status" value="1"/>
</dbReference>
<dbReference type="InterPro" id="IPR043504">
    <property type="entry name" value="Peptidase_S1_PA_chymotrypsin"/>
</dbReference>
<name>A0A939E2Z4_9CORY</name>
<keyword evidence="4" id="KW-1185">Reference proteome</keyword>
<evidence type="ECO:0000313" key="4">
    <source>
        <dbReference type="Proteomes" id="UP000664332"/>
    </source>
</evidence>
<feature type="compositionally biased region" description="Polar residues" evidence="1">
    <location>
        <begin position="53"/>
        <end position="64"/>
    </location>
</feature>
<accession>A0A939E2Z4</accession>
<dbReference type="Gene3D" id="2.40.10.10">
    <property type="entry name" value="Trypsin-like serine proteases"/>
    <property type="match status" value="2"/>
</dbReference>